<evidence type="ECO:0000259" key="8">
    <source>
        <dbReference type="Pfam" id="PF13145"/>
    </source>
</evidence>
<dbReference type="PANTHER" id="PTHR47245:SF2">
    <property type="entry name" value="PEPTIDYL-PROLYL CIS-TRANS ISOMERASE HP_0175-RELATED"/>
    <property type="match status" value="1"/>
</dbReference>
<dbReference type="EC" id="5.2.1.8" evidence="3"/>
<dbReference type="InterPro" id="IPR046357">
    <property type="entry name" value="PPIase_dom_sf"/>
</dbReference>
<feature type="domain" description="PpiC" evidence="8">
    <location>
        <begin position="118"/>
        <end position="241"/>
    </location>
</feature>
<dbReference type="Gene3D" id="3.10.50.40">
    <property type="match status" value="1"/>
</dbReference>
<keyword evidence="5" id="KW-0697">Rotamase</keyword>
<evidence type="ECO:0000256" key="5">
    <source>
        <dbReference type="ARBA" id="ARBA00023110"/>
    </source>
</evidence>
<dbReference type="InterPro" id="IPR050245">
    <property type="entry name" value="PrsA_foldase"/>
</dbReference>
<dbReference type="Pfam" id="PF13145">
    <property type="entry name" value="Rotamase_2"/>
    <property type="match status" value="1"/>
</dbReference>
<comment type="similarity">
    <text evidence="2">Belongs to the PpiC/parvulin rotamase family.</text>
</comment>
<proteinExistence type="inferred from homology"/>
<protein>
    <recommendedName>
        <fullName evidence="4">Parvulin-like PPIase</fullName>
        <ecNumber evidence="3">5.2.1.8</ecNumber>
    </recommendedName>
    <alternativeName>
        <fullName evidence="6">Peptidyl-prolyl cis-trans isomerase plp</fullName>
    </alternativeName>
    <alternativeName>
        <fullName evidence="7">Rotamase plp</fullName>
    </alternativeName>
</protein>
<dbReference type="PANTHER" id="PTHR47245">
    <property type="entry name" value="PEPTIDYLPROLYL ISOMERASE"/>
    <property type="match status" value="1"/>
</dbReference>
<dbReference type="RefSeq" id="WP_164131795.1">
    <property type="nucleotide sequence ID" value="NZ_JAAGOX010000043.1"/>
</dbReference>
<accession>A0A6B2NWH1</accession>
<sequence length="280" mass="30660">MKFGTVLRSPLVHFFLLGGAIFALYDGLNPADTSRNADTVLHLTPQQARGLAGQFSATWNRPPTATEMETVMQNWALEEAMVREARLLGLDQDDSVIRNRLRQKMLFLAEAPAATATPEDQVLLAFYEENAARFTRPARLSFQQVLLPPDAGKGDTQAMLAALEAGAPPSQIGQTSLLPQTIEALDVLGVDRVFGAGTGDAISRLPVGAWSGPVQSGYGYHLVRLAALTPPALPPLDDVRDRVLSEWRTVQMREVQERFSEAVLDRYTIELPQVQEVLGQ</sequence>
<reference evidence="9" key="1">
    <citation type="submission" date="2020-02" db="EMBL/GenBank/DDBJ databases">
        <title>Delineation of the pyrene-degrading pathway in Roseobacter clade bacteria by genomic analysis.</title>
        <authorList>
            <person name="Zhou H."/>
            <person name="Wang H."/>
        </authorList>
    </citation>
    <scope>NUCLEOTIDE SEQUENCE</scope>
    <source>
        <strain evidence="9">PrR005</strain>
    </source>
</reference>
<organism evidence="9">
    <name type="scientific">Ruegeria sp. PrR005</name>
    <dbReference type="NCBI Taxonomy" id="2706882"/>
    <lineage>
        <taxon>Bacteria</taxon>
        <taxon>Pseudomonadati</taxon>
        <taxon>Pseudomonadota</taxon>
        <taxon>Alphaproteobacteria</taxon>
        <taxon>Rhodobacterales</taxon>
        <taxon>Roseobacteraceae</taxon>
        <taxon>Ruegeria</taxon>
    </lineage>
</organism>
<evidence type="ECO:0000256" key="7">
    <source>
        <dbReference type="ARBA" id="ARBA00031484"/>
    </source>
</evidence>
<evidence type="ECO:0000256" key="1">
    <source>
        <dbReference type="ARBA" id="ARBA00000971"/>
    </source>
</evidence>
<dbReference type="AlphaFoldDB" id="A0A6B2NWH1"/>
<evidence type="ECO:0000256" key="6">
    <source>
        <dbReference type="ARBA" id="ARBA00030642"/>
    </source>
</evidence>
<evidence type="ECO:0000256" key="4">
    <source>
        <dbReference type="ARBA" id="ARBA00018370"/>
    </source>
</evidence>
<evidence type="ECO:0000256" key="3">
    <source>
        <dbReference type="ARBA" id="ARBA00013194"/>
    </source>
</evidence>
<keyword evidence="9" id="KW-0413">Isomerase</keyword>
<dbReference type="InterPro" id="IPR000297">
    <property type="entry name" value="PPIase_PpiC"/>
</dbReference>
<dbReference type="EMBL" id="JAAGOX010000043">
    <property type="protein sequence ID" value="NDW46769.1"/>
    <property type="molecule type" value="Genomic_DNA"/>
</dbReference>
<dbReference type="GO" id="GO:0003755">
    <property type="term" value="F:peptidyl-prolyl cis-trans isomerase activity"/>
    <property type="evidence" value="ECO:0007669"/>
    <property type="project" value="UniProtKB-KW"/>
</dbReference>
<evidence type="ECO:0000256" key="2">
    <source>
        <dbReference type="ARBA" id="ARBA00007656"/>
    </source>
</evidence>
<comment type="catalytic activity">
    <reaction evidence="1">
        <text>[protein]-peptidylproline (omega=180) = [protein]-peptidylproline (omega=0)</text>
        <dbReference type="Rhea" id="RHEA:16237"/>
        <dbReference type="Rhea" id="RHEA-COMP:10747"/>
        <dbReference type="Rhea" id="RHEA-COMP:10748"/>
        <dbReference type="ChEBI" id="CHEBI:83833"/>
        <dbReference type="ChEBI" id="CHEBI:83834"/>
        <dbReference type="EC" id="5.2.1.8"/>
    </reaction>
</comment>
<evidence type="ECO:0000313" key="9">
    <source>
        <dbReference type="EMBL" id="NDW46769.1"/>
    </source>
</evidence>
<gene>
    <name evidence="9" type="ORF">G0P99_17610</name>
</gene>
<name>A0A6B2NWH1_9RHOB</name>
<comment type="caution">
    <text evidence="9">The sequence shown here is derived from an EMBL/GenBank/DDBJ whole genome shotgun (WGS) entry which is preliminary data.</text>
</comment>